<evidence type="ECO:0000313" key="3">
    <source>
        <dbReference type="EMBL" id="PVH62803.1"/>
    </source>
</evidence>
<keyword evidence="2" id="KW-1133">Transmembrane helix</keyword>
<accession>A0A2T8KKT7</accession>
<feature type="transmembrane region" description="Helical" evidence="2">
    <location>
        <begin position="67"/>
        <end position="91"/>
    </location>
</feature>
<evidence type="ECO:0000256" key="1">
    <source>
        <dbReference type="SAM" id="MobiDB-lite"/>
    </source>
</evidence>
<protein>
    <submittedName>
        <fullName evidence="3">Uncharacterized protein</fullName>
    </submittedName>
</protein>
<organism evidence="3">
    <name type="scientific">Panicum hallii</name>
    <dbReference type="NCBI Taxonomy" id="206008"/>
    <lineage>
        <taxon>Eukaryota</taxon>
        <taxon>Viridiplantae</taxon>
        <taxon>Streptophyta</taxon>
        <taxon>Embryophyta</taxon>
        <taxon>Tracheophyta</taxon>
        <taxon>Spermatophyta</taxon>
        <taxon>Magnoliopsida</taxon>
        <taxon>Liliopsida</taxon>
        <taxon>Poales</taxon>
        <taxon>Poaceae</taxon>
        <taxon>PACMAD clade</taxon>
        <taxon>Panicoideae</taxon>
        <taxon>Panicodae</taxon>
        <taxon>Paniceae</taxon>
        <taxon>Panicinae</taxon>
        <taxon>Panicum</taxon>
        <taxon>Panicum sect. Panicum</taxon>
    </lineage>
</organism>
<sequence length="218" mass="23748">MKHNTSSISPSFASSTTPFFLAPSSSKRHFLGSTWQGAAPSKMAPAPVSWVERLFCWSWVQMTYYPYLFFSQFFLLFLSFLFFLPFLLSPYPHPTPGCRRRLLPLRACLPVLCSRTGLLCASPLPMQRRSPRPPPPQAPAVHPRLELPPLPVVPHAPAAARPPAVARRHPALLCPAAPRAPAAVQPPAPPRRSPGSRLHLASHPAAPRAPAAGEAGRA</sequence>
<dbReference type="Gramene" id="PVH62803">
    <property type="protein sequence ID" value="PVH62803"/>
    <property type="gene ID" value="PAHAL_3G403900"/>
</dbReference>
<evidence type="ECO:0000256" key="2">
    <source>
        <dbReference type="SAM" id="Phobius"/>
    </source>
</evidence>
<reference evidence="3" key="1">
    <citation type="submission" date="2018-04" db="EMBL/GenBank/DDBJ databases">
        <title>WGS assembly of Panicum hallii.</title>
        <authorList>
            <person name="Lovell J."/>
            <person name="Jenkins J."/>
            <person name="Lowry D."/>
            <person name="Mamidi S."/>
            <person name="Sreedasyam A."/>
            <person name="Weng X."/>
            <person name="Barry K."/>
            <person name="Bonette J."/>
            <person name="Campitelli B."/>
            <person name="Daum C."/>
            <person name="Gordon S."/>
            <person name="Gould B."/>
            <person name="Lipzen A."/>
            <person name="Macqueen A."/>
            <person name="Palacio-Mejia J."/>
            <person name="Plott C."/>
            <person name="Shakirov E."/>
            <person name="Shu S."/>
            <person name="Yoshinaga Y."/>
            <person name="Zane M."/>
            <person name="Rokhsar D."/>
            <person name="Grimwood J."/>
            <person name="Schmutz J."/>
            <person name="Juenger T."/>
        </authorList>
    </citation>
    <scope>NUCLEOTIDE SEQUENCE [LARGE SCALE GENOMIC DNA]</scope>
    <source>
        <strain evidence="3">FIL2</strain>
    </source>
</reference>
<name>A0A2T8KKT7_9POAL</name>
<dbReference type="Proteomes" id="UP000243499">
    <property type="component" value="Chromosome 3"/>
</dbReference>
<dbReference type="EMBL" id="CM008048">
    <property type="protein sequence ID" value="PVH62803.1"/>
    <property type="molecule type" value="Genomic_DNA"/>
</dbReference>
<gene>
    <name evidence="3" type="ORF">PAHAL_3G403900</name>
</gene>
<keyword evidence="2" id="KW-0812">Transmembrane</keyword>
<keyword evidence="2" id="KW-0472">Membrane</keyword>
<dbReference type="AlphaFoldDB" id="A0A2T8KKT7"/>
<feature type="compositionally biased region" description="Low complexity" evidence="1">
    <location>
        <begin position="204"/>
        <end position="218"/>
    </location>
</feature>
<feature type="region of interest" description="Disordered" evidence="1">
    <location>
        <begin position="176"/>
        <end position="218"/>
    </location>
</feature>
<proteinExistence type="predicted"/>